<reference evidence="1" key="2">
    <citation type="submission" date="2020-09" db="EMBL/GenBank/DDBJ databases">
        <authorList>
            <person name="Sun Q."/>
            <person name="Kim S."/>
        </authorList>
    </citation>
    <scope>NUCLEOTIDE SEQUENCE</scope>
    <source>
        <strain evidence="1">KCTC 42650</strain>
    </source>
</reference>
<evidence type="ECO:0000313" key="1">
    <source>
        <dbReference type="EMBL" id="GHF71700.1"/>
    </source>
</evidence>
<dbReference type="GO" id="GO:0008146">
    <property type="term" value="F:sulfotransferase activity"/>
    <property type="evidence" value="ECO:0007669"/>
    <property type="project" value="InterPro"/>
</dbReference>
<gene>
    <name evidence="1" type="ORF">GCM10017056_48210</name>
</gene>
<dbReference type="Pfam" id="PF03567">
    <property type="entry name" value="Sulfotransfer_2"/>
    <property type="match status" value="1"/>
</dbReference>
<evidence type="ECO:0008006" key="3">
    <source>
        <dbReference type="Google" id="ProtNLM"/>
    </source>
</evidence>
<sequence>MIINAAHDFGFVHIPKCAGSTIRQQLREQDDLGGKFYHTMTLPEIGRINGNHVPLYLLDSHFPDDMARLRAVTSYAIVREPLDRFVSAVAQYMRSHISEPAELTTDQILAETDRIISSVQADSEQREIRNTIFFRQVDYVYLGDEKIIDHVYAMEHLKALIARIAERHGLELRGDSTWNPTVTYRVSGLSQTLKRLNSMSRQVLPQTAYVALRDLGIRTLTKKGVPALETALRQSREVRAFVAEHYAADYELHRKAAATQVPA</sequence>
<keyword evidence="2" id="KW-1185">Reference proteome</keyword>
<dbReference type="AlphaFoldDB" id="A0A8J3MAQ1"/>
<name>A0A8J3MAQ1_9RHOB</name>
<organism evidence="1 2">
    <name type="scientific">Seohaeicola zhoushanensis</name>
    <dbReference type="NCBI Taxonomy" id="1569283"/>
    <lineage>
        <taxon>Bacteria</taxon>
        <taxon>Pseudomonadati</taxon>
        <taxon>Pseudomonadota</taxon>
        <taxon>Alphaproteobacteria</taxon>
        <taxon>Rhodobacterales</taxon>
        <taxon>Roseobacteraceae</taxon>
        <taxon>Seohaeicola</taxon>
    </lineage>
</organism>
<dbReference type="GO" id="GO:0016020">
    <property type="term" value="C:membrane"/>
    <property type="evidence" value="ECO:0007669"/>
    <property type="project" value="InterPro"/>
</dbReference>
<dbReference type="Proteomes" id="UP000626220">
    <property type="component" value="Unassembled WGS sequence"/>
</dbReference>
<dbReference type="Gene3D" id="3.40.50.300">
    <property type="entry name" value="P-loop containing nucleotide triphosphate hydrolases"/>
    <property type="match status" value="1"/>
</dbReference>
<accession>A0A8J3MAQ1</accession>
<protein>
    <recommendedName>
        <fullName evidence="3">Sulfotransferase family protein</fullName>
    </recommendedName>
</protein>
<dbReference type="InterPro" id="IPR027417">
    <property type="entry name" value="P-loop_NTPase"/>
</dbReference>
<evidence type="ECO:0000313" key="2">
    <source>
        <dbReference type="Proteomes" id="UP000626220"/>
    </source>
</evidence>
<reference evidence="1" key="1">
    <citation type="journal article" date="2014" name="Int. J. Syst. Evol. Microbiol.">
        <title>Complete genome sequence of Corynebacterium casei LMG S-19264T (=DSM 44701T), isolated from a smear-ripened cheese.</title>
        <authorList>
            <consortium name="US DOE Joint Genome Institute (JGI-PGF)"/>
            <person name="Walter F."/>
            <person name="Albersmeier A."/>
            <person name="Kalinowski J."/>
            <person name="Ruckert C."/>
        </authorList>
    </citation>
    <scope>NUCLEOTIDE SEQUENCE</scope>
    <source>
        <strain evidence="1">KCTC 42650</strain>
    </source>
</reference>
<proteinExistence type="predicted"/>
<comment type="caution">
    <text evidence="1">The sequence shown here is derived from an EMBL/GenBank/DDBJ whole genome shotgun (WGS) entry which is preliminary data.</text>
</comment>
<dbReference type="RefSeq" id="WP_189682695.1">
    <property type="nucleotide sequence ID" value="NZ_BNCJ01000029.1"/>
</dbReference>
<dbReference type="EMBL" id="BNCJ01000029">
    <property type="protein sequence ID" value="GHF71700.1"/>
    <property type="molecule type" value="Genomic_DNA"/>
</dbReference>
<dbReference type="InterPro" id="IPR005331">
    <property type="entry name" value="Sulfotransferase"/>
</dbReference>